<accession>A0A1Y2AWW1</accession>
<comment type="caution">
    <text evidence="2">The sequence shown here is derived from an EMBL/GenBank/DDBJ whole genome shotgun (WGS) entry which is preliminary data.</text>
</comment>
<organism evidence="2 3">
    <name type="scientific">Rhizoclosmatium globosum</name>
    <dbReference type="NCBI Taxonomy" id="329046"/>
    <lineage>
        <taxon>Eukaryota</taxon>
        <taxon>Fungi</taxon>
        <taxon>Fungi incertae sedis</taxon>
        <taxon>Chytridiomycota</taxon>
        <taxon>Chytridiomycota incertae sedis</taxon>
        <taxon>Chytridiomycetes</taxon>
        <taxon>Chytridiales</taxon>
        <taxon>Chytriomycetaceae</taxon>
        <taxon>Rhizoclosmatium</taxon>
    </lineage>
</organism>
<keyword evidence="3" id="KW-1185">Reference proteome</keyword>
<evidence type="ECO:0000256" key="1">
    <source>
        <dbReference type="SAM" id="Phobius"/>
    </source>
</evidence>
<keyword evidence="1" id="KW-0472">Membrane</keyword>
<evidence type="ECO:0000313" key="3">
    <source>
        <dbReference type="Proteomes" id="UP000193642"/>
    </source>
</evidence>
<dbReference type="EMBL" id="MCGO01000105">
    <property type="protein sequence ID" value="ORY27058.1"/>
    <property type="molecule type" value="Genomic_DNA"/>
</dbReference>
<proteinExistence type="predicted"/>
<keyword evidence="1" id="KW-1133">Transmembrane helix</keyword>
<feature type="transmembrane region" description="Helical" evidence="1">
    <location>
        <begin position="301"/>
        <end position="322"/>
    </location>
</feature>
<dbReference type="AlphaFoldDB" id="A0A1Y2AWW1"/>
<name>A0A1Y2AWW1_9FUNG</name>
<keyword evidence="1" id="KW-0812">Transmembrane</keyword>
<protein>
    <submittedName>
        <fullName evidence="2">Uncharacterized protein</fullName>
    </submittedName>
</protein>
<dbReference type="Proteomes" id="UP000193642">
    <property type="component" value="Unassembled WGS sequence"/>
</dbReference>
<reference evidence="2 3" key="1">
    <citation type="submission" date="2016-07" db="EMBL/GenBank/DDBJ databases">
        <title>Pervasive Adenine N6-methylation of Active Genes in Fungi.</title>
        <authorList>
            <consortium name="DOE Joint Genome Institute"/>
            <person name="Mondo S.J."/>
            <person name="Dannebaum R.O."/>
            <person name="Kuo R.C."/>
            <person name="Labutti K."/>
            <person name="Haridas S."/>
            <person name="Kuo A."/>
            <person name="Salamov A."/>
            <person name="Ahrendt S.R."/>
            <person name="Lipzen A."/>
            <person name="Sullivan W."/>
            <person name="Andreopoulos W.B."/>
            <person name="Clum A."/>
            <person name="Lindquist E."/>
            <person name="Daum C."/>
            <person name="Ramamoorthy G.K."/>
            <person name="Gryganskyi A."/>
            <person name="Culley D."/>
            <person name="Magnuson J.K."/>
            <person name="James T.Y."/>
            <person name="O'Malley M.A."/>
            <person name="Stajich J.E."/>
            <person name="Spatafora J.W."/>
            <person name="Visel A."/>
            <person name="Grigoriev I.V."/>
        </authorList>
    </citation>
    <scope>NUCLEOTIDE SEQUENCE [LARGE SCALE GENOMIC DNA]</scope>
    <source>
        <strain evidence="2 3">JEL800</strain>
    </source>
</reference>
<gene>
    <name evidence="2" type="ORF">BCR33DRAFT_725742</name>
</gene>
<sequence length="388" mass="42470">TNQLSASTPERKNKTMRQMLTLLNHHLDISVDIFYVTVPDGEVNGYTYTVNGTLQLWDQKGLTLSTYNCDGNGYAFGAPVSVTTDEGNKTPQMPGNNHTLDYGIGGMSGTNLNYSDPNSTGMSKIRPWGGRIFKTSVGIAINEVTNEKVIVGADLSMGFLAKQLSDISNTIPSPLFVGVIGAVSGRMLASSPANNLLSADKTRMLDAWELDSIHVLDFSSYLNETYGTQMGYLAKVQNLVADLSAMQVDGGSRFSYRNVGGVDWILKVKSIIYGGKALLLLTYMDLQAFQKQVQETSDRTGYAMLGIILAFVTAGCLFAIVITRQLDVVARQIDMLKNLKFSEVLDKESGVKKRSFVFELAKLQEAFHEMVTVFAKTLKTNQSARPCL</sequence>
<evidence type="ECO:0000313" key="2">
    <source>
        <dbReference type="EMBL" id="ORY27058.1"/>
    </source>
</evidence>
<feature type="non-terminal residue" evidence="2">
    <location>
        <position position="1"/>
    </location>
</feature>
<dbReference type="OrthoDB" id="2130671at2759"/>